<feature type="signal peptide" evidence="2">
    <location>
        <begin position="1"/>
        <end position="22"/>
    </location>
</feature>
<dbReference type="RefSeq" id="WP_066092404.1">
    <property type="nucleotide sequence ID" value="NZ_CP126114.1"/>
</dbReference>
<dbReference type="InterPro" id="IPR047773">
    <property type="entry name" value="YHYH_dom_bact"/>
</dbReference>
<dbReference type="Proteomes" id="UP001178288">
    <property type="component" value="Chromosome"/>
</dbReference>
<dbReference type="EMBL" id="CP126114">
    <property type="protein sequence ID" value="WHY85635.1"/>
    <property type="molecule type" value="Genomic_DNA"/>
</dbReference>
<keyword evidence="2" id="KW-0732">Signal</keyword>
<sequence length="359" mass="39074">MREKVLFLFIMFTLVLGSSVDAHSGRTDSNGGHNCSEKSKVKGLCTGYHYHNGGSSSGGSSTGGSSTKASSSGGSTQTVPAAKPAGPSQEQIAQQEKVKGEKDGYAAGTTAGYKGSNENSSAIGTEAYTSGYMAGYQKGLEEGRQKLETEKRAAFDSGYTAGKNGATEEVPIVYSANPLVKGAYEDGFNKAVAEIDEMKKREYFTIGYEEGKKDIINVPKDVKDLYIQAYEEGYNKSQEELKNTYSKKGYDAALMMLKYKEPQLENQKFIDWYKEGFDSNKGVKKIQDEAYALGVSGKDYYLPEKYANAEVLFSHHYKLGAKQYTQNKKDNTTKAAGGVGVVALGWLARRFFVAKKTIS</sequence>
<proteinExistence type="predicted"/>
<name>A0AA95S8B4_9BACI</name>
<gene>
    <name evidence="3" type="ORF">QNH39_23990</name>
</gene>
<evidence type="ECO:0000313" key="4">
    <source>
        <dbReference type="Proteomes" id="UP001178288"/>
    </source>
</evidence>
<dbReference type="KEGG" id="nnv:QNH39_23990"/>
<evidence type="ECO:0000313" key="3">
    <source>
        <dbReference type="EMBL" id="WHY85635.1"/>
    </source>
</evidence>
<reference evidence="3" key="1">
    <citation type="submission" date="2023-05" db="EMBL/GenBank/DDBJ databases">
        <title>Comparative genomics of Bacillaceae isolates and their secondary metabolite potential.</title>
        <authorList>
            <person name="Song L."/>
            <person name="Nielsen L.J."/>
            <person name="Mohite O."/>
            <person name="Xu X."/>
            <person name="Weber T."/>
            <person name="Kovacs A.T."/>
        </authorList>
    </citation>
    <scope>NUCLEOTIDE SEQUENCE</scope>
    <source>
        <strain evidence="3">XLM17</strain>
    </source>
</reference>
<evidence type="ECO:0000256" key="1">
    <source>
        <dbReference type="SAM" id="MobiDB-lite"/>
    </source>
</evidence>
<evidence type="ECO:0000256" key="2">
    <source>
        <dbReference type="SAM" id="SignalP"/>
    </source>
</evidence>
<feature type="region of interest" description="Disordered" evidence="1">
    <location>
        <begin position="53"/>
        <end position="121"/>
    </location>
</feature>
<protein>
    <submittedName>
        <fullName evidence="3">YHYH domain-containing protein</fullName>
    </submittedName>
</protein>
<dbReference type="NCBIfam" id="NF033223">
    <property type="entry name" value="YHYH_alt"/>
    <property type="match status" value="1"/>
</dbReference>
<organism evidence="3 4">
    <name type="scientific">Neobacillus novalis</name>
    <dbReference type="NCBI Taxonomy" id="220687"/>
    <lineage>
        <taxon>Bacteria</taxon>
        <taxon>Bacillati</taxon>
        <taxon>Bacillota</taxon>
        <taxon>Bacilli</taxon>
        <taxon>Bacillales</taxon>
        <taxon>Bacillaceae</taxon>
        <taxon>Neobacillus</taxon>
    </lineage>
</organism>
<feature type="chain" id="PRO_5041644819" evidence="2">
    <location>
        <begin position="23"/>
        <end position="359"/>
    </location>
</feature>
<accession>A0AA95S8B4</accession>
<feature type="compositionally biased region" description="Low complexity" evidence="1">
    <location>
        <begin position="63"/>
        <end position="76"/>
    </location>
</feature>
<keyword evidence="4" id="KW-1185">Reference proteome</keyword>
<dbReference type="AlphaFoldDB" id="A0AA95S8B4"/>